<evidence type="ECO:0000256" key="1">
    <source>
        <dbReference type="ARBA" id="ARBA00022741"/>
    </source>
</evidence>
<evidence type="ECO:0000313" key="6">
    <source>
        <dbReference type="EMBL" id="KAJ3202807.1"/>
    </source>
</evidence>
<dbReference type="Gene3D" id="3.90.640.10">
    <property type="entry name" value="Actin, Chain A, domain 4"/>
    <property type="match status" value="1"/>
</dbReference>
<dbReference type="InterPro" id="IPR043129">
    <property type="entry name" value="ATPase_NBD"/>
</dbReference>
<dbReference type="SUPFAM" id="SSF100934">
    <property type="entry name" value="Heat shock protein 70kD (HSP70), C-terminal subdomain"/>
    <property type="match status" value="1"/>
</dbReference>
<feature type="compositionally biased region" description="Basic residues" evidence="5">
    <location>
        <begin position="85"/>
        <end position="99"/>
    </location>
</feature>
<feature type="compositionally biased region" description="Acidic residues" evidence="5">
    <location>
        <begin position="106"/>
        <end position="120"/>
    </location>
</feature>
<evidence type="ECO:0000256" key="2">
    <source>
        <dbReference type="ARBA" id="ARBA00022840"/>
    </source>
</evidence>
<accession>A0AAD5TTM8</accession>
<dbReference type="EMBL" id="JADGJW010001519">
    <property type="protein sequence ID" value="KAJ3202807.1"/>
    <property type="molecule type" value="Genomic_DNA"/>
</dbReference>
<name>A0AAD5TTM8_9FUNG</name>
<comment type="caution">
    <text evidence="6">The sequence shown here is derived from an EMBL/GenBank/DDBJ whole genome shotgun (WGS) entry which is preliminary data.</text>
</comment>
<organism evidence="6 7">
    <name type="scientific">Clydaea vesicula</name>
    <dbReference type="NCBI Taxonomy" id="447962"/>
    <lineage>
        <taxon>Eukaryota</taxon>
        <taxon>Fungi</taxon>
        <taxon>Fungi incertae sedis</taxon>
        <taxon>Chytridiomycota</taxon>
        <taxon>Chytridiomycota incertae sedis</taxon>
        <taxon>Chytridiomycetes</taxon>
        <taxon>Lobulomycetales</taxon>
        <taxon>Lobulomycetaceae</taxon>
        <taxon>Clydaea</taxon>
    </lineage>
</organism>
<dbReference type="PROSITE" id="PS01036">
    <property type="entry name" value="HSP70_3"/>
    <property type="match status" value="1"/>
</dbReference>
<feature type="compositionally biased region" description="Acidic residues" evidence="5">
    <location>
        <begin position="152"/>
        <end position="162"/>
    </location>
</feature>
<keyword evidence="6" id="KW-0346">Stress response</keyword>
<dbReference type="SUPFAM" id="SSF53067">
    <property type="entry name" value="Actin-like ATPase domain"/>
    <property type="match status" value="1"/>
</dbReference>
<dbReference type="GO" id="GO:0140662">
    <property type="term" value="F:ATP-dependent protein folding chaperone"/>
    <property type="evidence" value="ECO:0007669"/>
    <property type="project" value="InterPro"/>
</dbReference>
<dbReference type="SUPFAM" id="SSF100920">
    <property type="entry name" value="Heat shock protein 70kD (HSP70), peptide-binding domain"/>
    <property type="match status" value="1"/>
</dbReference>
<dbReference type="InterPro" id="IPR013126">
    <property type="entry name" value="Hsp_70_fam"/>
</dbReference>
<dbReference type="Gene3D" id="1.20.1270.10">
    <property type="match status" value="1"/>
</dbReference>
<reference evidence="6" key="1">
    <citation type="submission" date="2020-05" db="EMBL/GenBank/DDBJ databases">
        <title>Phylogenomic resolution of chytrid fungi.</title>
        <authorList>
            <person name="Stajich J.E."/>
            <person name="Amses K."/>
            <person name="Simmons R."/>
            <person name="Seto K."/>
            <person name="Myers J."/>
            <person name="Bonds A."/>
            <person name="Quandt C.A."/>
            <person name="Barry K."/>
            <person name="Liu P."/>
            <person name="Grigoriev I."/>
            <person name="Longcore J.E."/>
            <person name="James T.Y."/>
        </authorList>
    </citation>
    <scope>NUCLEOTIDE SEQUENCE</scope>
    <source>
        <strain evidence="6">JEL0476</strain>
    </source>
</reference>
<dbReference type="Pfam" id="PF00012">
    <property type="entry name" value="HSP70"/>
    <property type="match status" value="1"/>
</dbReference>
<dbReference type="AlphaFoldDB" id="A0AAD5TTM8"/>
<proteinExistence type="inferred from homology"/>
<feature type="region of interest" description="Disordered" evidence="5">
    <location>
        <begin position="47"/>
        <end position="120"/>
    </location>
</feature>
<dbReference type="PANTHER" id="PTHR19375">
    <property type="entry name" value="HEAT SHOCK PROTEIN 70KDA"/>
    <property type="match status" value="1"/>
</dbReference>
<feature type="region of interest" description="Disordered" evidence="5">
    <location>
        <begin position="582"/>
        <end position="614"/>
    </location>
</feature>
<evidence type="ECO:0000256" key="4">
    <source>
        <dbReference type="SAM" id="Coils"/>
    </source>
</evidence>
<dbReference type="InterPro" id="IPR029048">
    <property type="entry name" value="HSP70_C_sf"/>
</dbReference>
<feature type="compositionally biased region" description="Low complexity" evidence="5">
    <location>
        <begin position="55"/>
        <end position="84"/>
    </location>
</feature>
<dbReference type="InterPro" id="IPR029047">
    <property type="entry name" value="HSP70_peptide-bd_sf"/>
</dbReference>
<dbReference type="Gene3D" id="2.60.34.10">
    <property type="entry name" value="Substrate Binding Domain Of DNAk, Chain A, domain 1"/>
    <property type="match status" value="1"/>
</dbReference>
<evidence type="ECO:0000256" key="3">
    <source>
        <dbReference type="RuleBase" id="RU003322"/>
    </source>
</evidence>
<feature type="non-terminal residue" evidence="6">
    <location>
        <position position="1"/>
    </location>
</feature>
<sequence>QDKDFNFFHSLILSEKQENYIKDYEIVIKNPSAEFFRLLEQSNKVSQPLAKSKSKLNNKSNTIYSDSELSEHSSVSSVESVLKSSNKKVSQKTSKKRSIRSLSNSTEDEGEIYTDDDEEEISGNKKKNLKILKKKKLSGKKLKKSNASSNDEKDEGDEENSFTDENGKEIDLNILAKSLRNLNPEKQVIVTNIIRKTNTNDAYFKFVENNKFQFELTSLGIDISKDRMALQRIREGAEKAKIELSSTLQTEISLPYITADATGPKHLNMKITRTKFESLVKGLIDETIDPCKKAIKDAGISTNDIHEVILVGGMTRMPKVQETVKSLFKREPSRGVNPDEAVAIGAAIQGGVLSGEVKSVLLLDVTPLSLGIETLGGVMTTIIGKNTTIPTKKSQIFSTAADGQSQVEIRVFQGERQLVKDNKLLGQFNLVGIPPAPRGVPQIEVTFDIDANGIVNVTAKDKATNKDQNMTIAASSGLSEREIQRMIEEAEKHQEEDNLRRQVIEGRNEAESIIASIERSLSDFKDQLDKEEEKKIVEKITDFKEFLKDDTISADDIKSRSSELQQDSLKLFELVYKKKAQEKMEDDATSEKQQSDDPDTVEAEIKDTKKNRKQ</sequence>
<dbReference type="GO" id="GO:0005524">
    <property type="term" value="F:ATP binding"/>
    <property type="evidence" value="ECO:0007669"/>
    <property type="project" value="UniProtKB-KW"/>
</dbReference>
<evidence type="ECO:0000256" key="5">
    <source>
        <dbReference type="SAM" id="MobiDB-lite"/>
    </source>
</evidence>
<feature type="region of interest" description="Disordered" evidence="5">
    <location>
        <begin position="140"/>
        <end position="164"/>
    </location>
</feature>
<feature type="coiled-coil region" evidence="4">
    <location>
        <begin position="476"/>
        <end position="534"/>
    </location>
</feature>
<keyword evidence="2 3" id="KW-0067">ATP-binding</keyword>
<protein>
    <submittedName>
        <fullName evidence="6">70-kilodalton heat shock protein</fullName>
    </submittedName>
</protein>
<dbReference type="FunFam" id="2.60.34.10:FF:000014">
    <property type="entry name" value="Chaperone protein DnaK HSP70"/>
    <property type="match status" value="1"/>
</dbReference>
<dbReference type="Proteomes" id="UP001211065">
    <property type="component" value="Unassembled WGS sequence"/>
</dbReference>
<gene>
    <name evidence="6" type="primary">HSP70_2</name>
    <name evidence="6" type="ORF">HK099_001729</name>
</gene>
<dbReference type="FunFam" id="3.90.640.10:FF:000003">
    <property type="entry name" value="Molecular chaperone DnaK"/>
    <property type="match status" value="1"/>
</dbReference>
<evidence type="ECO:0000313" key="7">
    <source>
        <dbReference type="Proteomes" id="UP001211065"/>
    </source>
</evidence>
<keyword evidence="1 3" id="KW-0547">Nucleotide-binding</keyword>
<keyword evidence="7" id="KW-1185">Reference proteome</keyword>
<keyword evidence="4" id="KW-0175">Coiled coil</keyword>
<comment type="similarity">
    <text evidence="3">Belongs to the heat shock protein 70 family.</text>
</comment>
<dbReference type="InterPro" id="IPR018181">
    <property type="entry name" value="Heat_shock_70_CS"/>
</dbReference>
<dbReference type="Gene3D" id="3.30.420.40">
    <property type="match status" value="2"/>
</dbReference>